<dbReference type="PANTHER" id="PTHR13008">
    <property type="entry name" value="MAP-KINASE ACTIVATING DEATH DOMAIN PROTEIN MADD /DENN/AEX-3 C.ELEGANS"/>
    <property type="match status" value="1"/>
</dbReference>
<reference evidence="3" key="2">
    <citation type="submission" date="2020-05" db="UniProtKB">
        <authorList>
            <consortium name="EnsemblMetazoa"/>
        </authorList>
    </citation>
    <scope>IDENTIFICATION</scope>
    <source>
        <strain evidence="3">IAEA</strain>
    </source>
</reference>
<feature type="region of interest" description="Disordered" evidence="1">
    <location>
        <begin position="82"/>
        <end position="124"/>
    </location>
</feature>
<evidence type="ECO:0000259" key="2">
    <source>
        <dbReference type="Pfam" id="PF25328"/>
    </source>
</evidence>
<feature type="compositionally biased region" description="Polar residues" evidence="1">
    <location>
        <begin position="356"/>
        <end position="385"/>
    </location>
</feature>
<feature type="compositionally biased region" description="Low complexity" evidence="1">
    <location>
        <begin position="82"/>
        <end position="96"/>
    </location>
</feature>
<feature type="domain" description="MAP kinase-activating death" evidence="2">
    <location>
        <begin position="2"/>
        <end position="56"/>
    </location>
</feature>
<protein>
    <recommendedName>
        <fullName evidence="2">MAP kinase-activating death domain-containing protein</fullName>
    </recommendedName>
</protein>
<name>A0A240SXA5_GLOPL</name>
<dbReference type="AlphaFoldDB" id="A0A240SXA5"/>
<feature type="compositionally biased region" description="Polar residues" evidence="1">
    <location>
        <begin position="104"/>
        <end position="124"/>
    </location>
</feature>
<feature type="region of interest" description="Disordered" evidence="1">
    <location>
        <begin position="165"/>
        <end position="253"/>
    </location>
</feature>
<dbReference type="PANTHER" id="PTHR13008:SF7">
    <property type="entry name" value="MAP KINASE-ACTIVATING DEATH DOMAIN PROTEIN"/>
    <property type="match status" value="1"/>
</dbReference>
<dbReference type="GO" id="GO:0042981">
    <property type="term" value="P:regulation of apoptotic process"/>
    <property type="evidence" value="ECO:0007669"/>
    <property type="project" value="TreeGrafter"/>
</dbReference>
<dbReference type="GO" id="GO:0032483">
    <property type="term" value="P:regulation of Rab protein signal transduction"/>
    <property type="evidence" value="ECO:0007669"/>
    <property type="project" value="TreeGrafter"/>
</dbReference>
<feature type="compositionally biased region" description="Polar residues" evidence="1">
    <location>
        <begin position="213"/>
        <end position="231"/>
    </location>
</feature>
<proteinExistence type="predicted"/>
<organism evidence="3 4">
    <name type="scientific">Glossina pallidipes</name>
    <name type="common">Tsetse fly</name>
    <dbReference type="NCBI Taxonomy" id="7398"/>
    <lineage>
        <taxon>Eukaryota</taxon>
        <taxon>Metazoa</taxon>
        <taxon>Ecdysozoa</taxon>
        <taxon>Arthropoda</taxon>
        <taxon>Hexapoda</taxon>
        <taxon>Insecta</taxon>
        <taxon>Pterygota</taxon>
        <taxon>Neoptera</taxon>
        <taxon>Endopterygota</taxon>
        <taxon>Diptera</taxon>
        <taxon>Brachycera</taxon>
        <taxon>Muscomorpha</taxon>
        <taxon>Hippoboscoidea</taxon>
        <taxon>Glossinidae</taxon>
        <taxon>Glossina</taxon>
    </lineage>
</organism>
<dbReference type="InterPro" id="IPR039980">
    <property type="entry name" value="MADD"/>
</dbReference>
<dbReference type="STRING" id="7398.A0A240SXA5"/>
<keyword evidence="4" id="KW-1185">Reference proteome</keyword>
<feature type="region of interest" description="Disordered" evidence="1">
    <location>
        <begin position="343"/>
        <end position="385"/>
    </location>
</feature>
<feature type="compositionally biased region" description="Polar residues" evidence="1">
    <location>
        <begin position="165"/>
        <end position="185"/>
    </location>
</feature>
<evidence type="ECO:0000313" key="3">
    <source>
        <dbReference type="EnsemblMetazoa" id="GPAI049224-PA"/>
    </source>
</evidence>
<dbReference type="Pfam" id="PF25328">
    <property type="entry name" value="PH_MADD"/>
    <property type="match status" value="1"/>
</dbReference>
<dbReference type="GO" id="GO:0005829">
    <property type="term" value="C:cytosol"/>
    <property type="evidence" value="ECO:0007669"/>
    <property type="project" value="TreeGrafter"/>
</dbReference>
<reference evidence="4" key="1">
    <citation type="submission" date="2014-03" db="EMBL/GenBank/DDBJ databases">
        <authorList>
            <person name="Aksoy S."/>
            <person name="Warren W."/>
            <person name="Wilson R.K."/>
        </authorList>
    </citation>
    <scope>NUCLEOTIDE SEQUENCE [LARGE SCALE GENOMIC DNA]</scope>
    <source>
        <strain evidence="4">IAEA</strain>
    </source>
</reference>
<evidence type="ECO:0000256" key="1">
    <source>
        <dbReference type="SAM" id="MobiDB-lite"/>
    </source>
</evidence>
<sequence>MFFVRLDHIRKCFTQKGGIFVLEEYNPKTRQLIQRKYKSTMADQICYSVLCVFSYVAAGQDQNQKKNPVVITPQIQDLYAQQKQQLAQQQQQQQHQPAKDSTSRSKTQTKPPVVAPQQNNNKSQTVTIRHAMEIQKPSITTTTVQPQTKLVHTSVKTFNMATPMNTIAQGSPSLQQTSEHQLQQEINKHPPLGPRTSGGSQTGPLPQLPPRIPSQTSTENLATSPTLSTGSVGKRRGPPPGPPPAIPPRTGALARSCSTQVAPTGGAATNPGPARAFVRQISANSTPPQYTPQPPPPFVIPKRHTTLSRASSVATSSLTTLSGGDPYSNTTAAFNSTVTTNLQTSQSLQQKRPSYGSLSMGASQSATPASAGGNSSTSPQAHRRH</sequence>
<accession>A0A240SXA5</accession>
<dbReference type="VEuPathDB" id="VectorBase:GPAI049224"/>
<evidence type="ECO:0000313" key="4">
    <source>
        <dbReference type="Proteomes" id="UP000092445"/>
    </source>
</evidence>
<dbReference type="EnsemblMetazoa" id="GPAI049224-RA">
    <property type="protein sequence ID" value="GPAI049224-PA"/>
    <property type="gene ID" value="GPAI049224"/>
</dbReference>
<feature type="compositionally biased region" description="Pro residues" evidence="1">
    <location>
        <begin position="238"/>
        <end position="247"/>
    </location>
</feature>
<dbReference type="InterPro" id="IPR057469">
    <property type="entry name" value="PH_MADD"/>
</dbReference>
<dbReference type="GO" id="GO:0005085">
    <property type="term" value="F:guanyl-nucleotide exchange factor activity"/>
    <property type="evidence" value="ECO:0007669"/>
    <property type="project" value="TreeGrafter"/>
</dbReference>
<dbReference type="Proteomes" id="UP000092445">
    <property type="component" value="Unassembled WGS sequence"/>
</dbReference>